<proteinExistence type="predicted"/>
<feature type="transmembrane region" description="Helical" evidence="1">
    <location>
        <begin position="260"/>
        <end position="277"/>
    </location>
</feature>
<feature type="transmembrane region" description="Helical" evidence="1">
    <location>
        <begin position="92"/>
        <end position="111"/>
    </location>
</feature>
<comment type="caution">
    <text evidence="2">The sequence shown here is derived from an EMBL/GenBank/DDBJ whole genome shotgun (WGS) entry which is preliminary data.</text>
</comment>
<feature type="transmembrane region" description="Helical" evidence="1">
    <location>
        <begin position="67"/>
        <end position="86"/>
    </location>
</feature>
<dbReference type="RefSeq" id="WP_066732561.1">
    <property type="nucleotide sequence ID" value="NZ_JAJCIQ010000001.1"/>
</dbReference>
<evidence type="ECO:0008006" key="4">
    <source>
        <dbReference type="Google" id="ProtNLM"/>
    </source>
</evidence>
<keyword evidence="1" id="KW-1133">Transmembrane helix</keyword>
<organism evidence="2 3">
    <name type="scientific">Bariatricus massiliensis</name>
    <dbReference type="NCBI Taxonomy" id="1745713"/>
    <lineage>
        <taxon>Bacteria</taxon>
        <taxon>Bacillati</taxon>
        <taxon>Bacillota</taxon>
        <taxon>Clostridia</taxon>
        <taxon>Lachnospirales</taxon>
        <taxon>Lachnospiraceae</taxon>
        <taxon>Bariatricus</taxon>
    </lineage>
</organism>
<feature type="transmembrane region" description="Helical" evidence="1">
    <location>
        <begin position="333"/>
        <end position="353"/>
    </location>
</feature>
<feature type="transmembrane region" description="Helical" evidence="1">
    <location>
        <begin position="123"/>
        <end position="147"/>
    </location>
</feature>
<keyword evidence="1" id="KW-0812">Transmembrane</keyword>
<feature type="transmembrane region" description="Helical" evidence="1">
    <location>
        <begin position="38"/>
        <end position="60"/>
    </location>
</feature>
<feature type="transmembrane region" description="Helical" evidence="1">
    <location>
        <begin position="374"/>
        <end position="405"/>
    </location>
</feature>
<evidence type="ECO:0000313" key="2">
    <source>
        <dbReference type="EMBL" id="MCB7386266.1"/>
    </source>
</evidence>
<feature type="transmembrane region" description="Helical" evidence="1">
    <location>
        <begin position="12"/>
        <end position="32"/>
    </location>
</feature>
<feature type="transmembrane region" description="Helical" evidence="1">
    <location>
        <begin position="238"/>
        <end position="255"/>
    </location>
</feature>
<accession>A0ABS8DCX7</accession>
<sequence>MRLTNKDIDKQILNLILLYFISVFFYGIIIKITFGNSILFQIKTYIPELILGGICFLCILKKKRFSLYGFIVIIYFTFIFALNVFTSYSTNSFLMTFRDVYIPIVTCLLLASIEMKDDSINQFLNKLCVISYIALLIGFVLGLFQYINGWEWTSSWYTGYSFWGTDTASSMYIMTSDSHVRVPSITGHNVKFAMASFFQALIIFYGTKDNDNRKKRFIYITTIVFAITNIYISNNKTTLVIVFVIFSIWLIKNAPRYTKIIIGVTIITIILYTYYQLTYSTDFMLSFYDRFSKWSQIFQQNVSINLLVPISTFNFAGNGQASIAALNYWDNTYLYFAFAYGIIGLVLLIIWIYKLNKKAKELCEKNSIQGIVQYLTIFTLLASLTTSIVLGRCFFSIYLITIAFLSNKRGIK</sequence>
<gene>
    <name evidence="2" type="ORF">LIZ65_03105</name>
</gene>
<protein>
    <recommendedName>
        <fullName evidence="4">O-antigen polymerase</fullName>
    </recommendedName>
</protein>
<keyword evidence="3" id="KW-1185">Reference proteome</keyword>
<reference evidence="2 3" key="1">
    <citation type="submission" date="2021-10" db="EMBL/GenBank/DDBJ databases">
        <title>Collection of gut derived symbiotic bacterial strains cultured from healthy donors.</title>
        <authorList>
            <person name="Lin H."/>
            <person name="Littmann E."/>
            <person name="Kohout C."/>
            <person name="Pamer E.G."/>
        </authorList>
    </citation>
    <scope>NUCLEOTIDE SEQUENCE [LARGE SCALE GENOMIC DNA]</scope>
    <source>
        <strain evidence="2 3">DFI.1.165</strain>
    </source>
</reference>
<evidence type="ECO:0000256" key="1">
    <source>
        <dbReference type="SAM" id="Phobius"/>
    </source>
</evidence>
<feature type="transmembrane region" description="Helical" evidence="1">
    <location>
        <begin position="185"/>
        <end position="205"/>
    </location>
</feature>
<keyword evidence="1" id="KW-0472">Membrane</keyword>
<dbReference type="EMBL" id="JAJCIS010000001">
    <property type="protein sequence ID" value="MCB7386266.1"/>
    <property type="molecule type" value="Genomic_DNA"/>
</dbReference>
<name>A0ABS8DCX7_9FIRM</name>
<evidence type="ECO:0000313" key="3">
    <source>
        <dbReference type="Proteomes" id="UP001299546"/>
    </source>
</evidence>
<dbReference type="Proteomes" id="UP001299546">
    <property type="component" value="Unassembled WGS sequence"/>
</dbReference>